<dbReference type="InterPro" id="IPR023393">
    <property type="entry name" value="START-like_dom_sf"/>
</dbReference>
<keyword evidence="2" id="KW-0472">Membrane</keyword>
<reference evidence="4" key="1">
    <citation type="submission" date="2020-04" db="EMBL/GenBank/DDBJ databases">
        <title>Analysis of mating type loci in Filobasidium floriforme.</title>
        <authorList>
            <person name="Nowrousian M."/>
        </authorList>
    </citation>
    <scope>NUCLEOTIDE SEQUENCE</scope>
    <source>
        <strain evidence="4">CBS 6242</strain>
    </source>
</reference>
<feature type="transmembrane region" description="Helical" evidence="2">
    <location>
        <begin position="1649"/>
        <end position="1667"/>
    </location>
</feature>
<dbReference type="CDD" id="cd00177">
    <property type="entry name" value="START"/>
    <property type="match status" value="1"/>
</dbReference>
<evidence type="ECO:0000256" key="1">
    <source>
        <dbReference type="SAM" id="MobiDB-lite"/>
    </source>
</evidence>
<sequence length="1718" mass="187113">MSGVHLDDGAALQSSWDLALSHSILHFRQLVASSSSTSWKPIPITYPASTSSSGFQTPPIAAPLLDGLRGKTTLHKRSLKTGDVFRAVFESDGAVFPDELDIDTFRGAIVEPGSRNRWDRLVDSCSTLDVLDTNTRIVHTRYKLGWPSSPRDSITIQRHYIDEDSLICVATSLPRSKHEPAYLKPSPPSVRAHVGLVAWLVQLVPCEQGRKRRLRMSCHFNWTPNGQWAIGASIQTHLPGLLRSLRDYTVGEAIPVPEVVWISPGVSVDDIGFDATRVLFSLGYSVVHVDEKEVTGDEGEDKERATVVFRFSSRSSWDIDFTHRTGEIVKQADLHYQAGRQAGSMEHDSAFLYFRLDVSPPPPNLYIKRYKVTLERTMGNPDDVRFNGSLCSLGSDVETPVCRLSPTSLLGDSSSVLSDMSLRTTRTLDPFGGVGLGRAGSIMSLESETGADAPNVPALLQQTVARQRSVSVDTTVGPKGARSKSQDKTVASLIKRNYIHFTALLQEPEAKWRRISEGKGVTLYSLNSMDKTLAIHRVEAVFVGVSLWDLFAILMNWGARSTWDKAYGDAILLEHVNEMTELWRVSQKGRPSRDLLRTTYKSNDAMHIFSFTPDASLFPSVPFSSNSSLMREEMTLQGWSLERLSPTTIHVTLIEQVDARALAAKTITQQMQSAMAGLGETAIKTGGPPVISRLSGAKISASRYDVEKAVVKFTYEAAIVRTVTSAPKTAVSSTVQTEDASTNGSRRGSETPTVIEEEKATSMECQIRCDPDRWATSLEVVVDPPPSSFSVLKRHSLTENGGLWLTVEHENANSPLNRKVTVSIQARPAAGLGREKTTVLLNGTNVEIDKADLAAADVTAFKKQKRSQVTRRSLDQPASVPLLRRRATGVPALKLPEGDEPAPETETPEEIVRPLPQTPTWAGSISGWFNTAAGSAKSIIVAPSGPPLEACKQSPFDAAAGALERLVRIHIDRFSESTTADDQWIVASRNGNAIVEKKILPFVSESLPVYRSSRIIQGSSAEDVSAIISSSTHRKTWDAAKLIDTKLLAAYGEGVHLQFTSNKMAFPYKNRAFQTINIVARAETGGPPSPIPNFTSTGDAALIFHASTSNFDASGLGLDSRTYNPLSMPLGNIVLEGWILETLDPYSHDQFPIPSTRCMHVCAIDFGIPLAMNNVANAALPYRILAVEKMLNAESRLPMVISPASGILLPKTLLKAKKLGKDTKYGLVGRPDATILSLAHDPDGLTQATVKIIPSYKDNRRGSSFPADWYDDETTETDSGALPSGLNKPSHARTASAWSRLTRSRAVSQQLVRGLSQTSEQGEESFSAHLKVPLLEMIVELPAGAGEKYSIAVEARAQSADSVTAPLALEGPTSEILEDTLKVEVERTALPVLRGALTDSQAYLIKIRALNGQSVQDPLGQPPADVTRSRVDHELVRVGGLLVIKLQKLPRDGSGEVRFFRAGQPVPIRDSPSVSSPSGTTSRVEAKVKLWSKLKRIDPTQDAPALTDHLRLDIAPIAIAKDINSLHHDNTTSTGSPAGQKSLKPDEPEAAPASTSAIENHEPSLQIDTHNVETRPRSQRMNSIYTYLTRPARFSWPVTPTSNLADASPAKVKAVEVASDADQSISAEHVIPTPQSTIASRKTTVPPTMVLALLATAVLFFLLGSLLRSLLGEHQDYYTVLPAGAVSTEPEWQEMTRVLELKVFGWHLMVAFLRGRTP</sequence>
<name>A0A8K0JMC7_9TREE</name>
<keyword evidence="2" id="KW-0812">Transmembrane</keyword>
<dbReference type="PROSITE" id="PS50848">
    <property type="entry name" value="START"/>
    <property type="match status" value="2"/>
</dbReference>
<accession>A0A8K0JMC7</accession>
<proteinExistence type="predicted"/>
<protein>
    <recommendedName>
        <fullName evidence="3">START domain-containing protein</fullName>
    </recommendedName>
</protein>
<feature type="region of interest" description="Disordered" evidence="1">
    <location>
        <begin position="728"/>
        <end position="754"/>
    </location>
</feature>
<feature type="compositionally biased region" description="Polar residues" evidence="1">
    <location>
        <begin position="728"/>
        <end position="752"/>
    </location>
</feature>
<gene>
    <name evidence="4" type="ORF">FFLO_02924</name>
</gene>
<dbReference type="EMBL" id="JABELV010000050">
    <property type="protein sequence ID" value="KAG7553639.1"/>
    <property type="molecule type" value="Genomic_DNA"/>
</dbReference>
<dbReference type="GO" id="GO:0005737">
    <property type="term" value="C:cytoplasm"/>
    <property type="evidence" value="ECO:0007669"/>
    <property type="project" value="UniProtKB-ARBA"/>
</dbReference>
<keyword evidence="2" id="KW-1133">Transmembrane helix</keyword>
<comment type="caution">
    <text evidence="4">The sequence shown here is derived from an EMBL/GenBank/DDBJ whole genome shotgun (WGS) entry which is preliminary data.</text>
</comment>
<feature type="domain" description="START" evidence="3">
    <location>
        <begin position="89"/>
        <end position="254"/>
    </location>
</feature>
<dbReference type="SUPFAM" id="SSF55961">
    <property type="entry name" value="Bet v1-like"/>
    <property type="match status" value="3"/>
</dbReference>
<feature type="region of interest" description="Disordered" evidence="1">
    <location>
        <begin position="1528"/>
        <end position="1577"/>
    </location>
</feature>
<evidence type="ECO:0000313" key="5">
    <source>
        <dbReference type="Proteomes" id="UP000812966"/>
    </source>
</evidence>
<dbReference type="PANTHER" id="PTHR19308:SF14">
    <property type="entry name" value="START DOMAIN-CONTAINING PROTEIN"/>
    <property type="match status" value="1"/>
</dbReference>
<dbReference type="PANTHER" id="PTHR19308">
    <property type="entry name" value="PHOSPHATIDYLCHOLINE TRANSFER PROTEIN"/>
    <property type="match status" value="1"/>
</dbReference>
<feature type="region of interest" description="Disordered" evidence="1">
    <location>
        <begin position="885"/>
        <end position="909"/>
    </location>
</feature>
<feature type="domain" description="START" evidence="3">
    <location>
        <begin position="483"/>
        <end position="660"/>
    </location>
</feature>
<organism evidence="4 5">
    <name type="scientific">Filobasidium floriforme</name>
    <dbReference type="NCBI Taxonomy" id="5210"/>
    <lineage>
        <taxon>Eukaryota</taxon>
        <taxon>Fungi</taxon>
        <taxon>Dikarya</taxon>
        <taxon>Basidiomycota</taxon>
        <taxon>Agaricomycotina</taxon>
        <taxon>Tremellomycetes</taxon>
        <taxon>Filobasidiales</taxon>
        <taxon>Filobasidiaceae</taxon>
        <taxon>Filobasidium</taxon>
    </lineage>
</organism>
<keyword evidence="5" id="KW-1185">Reference proteome</keyword>
<dbReference type="InterPro" id="IPR002913">
    <property type="entry name" value="START_lipid-bd_dom"/>
</dbReference>
<dbReference type="Gene3D" id="3.30.530.20">
    <property type="match status" value="3"/>
</dbReference>
<dbReference type="Pfam" id="PF01852">
    <property type="entry name" value="START"/>
    <property type="match status" value="1"/>
</dbReference>
<evidence type="ECO:0000259" key="3">
    <source>
        <dbReference type="PROSITE" id="PS50848"/>
    </source>
</evidence>
<feature type="region of interest" description="Disordered" evidence="1">
    <location>
        <begin position="1264"/>
        <end position="1299"/>
    </location>
</feature>
<dbReference type="GO" id="GO:0008289">
    <property type="term" value="F:lipid binding"/>
    <property type="evidence" value="ECO:0007669"/>
    <property type="project" value="InterPro"/>
</dbReference>
<dbReference type="InterPro" id="IPR051213">
    <property type="entry name" value="START_lipid_transfer"/>
</dbReference>
<evidence type="ECO:0000313" key="4">
    <source>
        <dbReference type="EMBL" id="KAG7553639.1"/>
    </source>
</evidence>
<evidence type="ECO:0000256" key="2">
    <source>
        <dbReference type="SAM" id="Phobius"/>
    </source>
</evidence>
<dbReference type="Proteomes" id="UP000812966">
    <property type="component" value="Unassembled WGS sequence"/>
</dbReference>
<feature type="compositionally biased region" description="Acidic residues" evidence="1">
    <location>
        <begin position="898"/>
        <end position="909"/>
    </location>
</feature>